<name>A0ABM4BPD2_HYDVU</name>
<dbReference type="InterPro" id="IPR018247">
    <property type="entry name" value="EF_Hand_1_Ca_BS"/>
</dbReference>
<dbReference type="PANTHER" id="PTHR23048:SF0">
    <property type="entry name" value="CALMODULIN LIKE 3"/>
    <property type="match status" value="1"/>
</dbReference>
<evidence type="ECO:0000256" key="1">
    <source>
        <dbReference type="ARBA" id="ARBA00007828"/>
    </source>
</evidence>
<feature type="domain" description="EF-hand" evidence="6">
    <location>
        <begin position="1"/>
        <end position="35"/>
    </location>
</feature>
<evidence type="ECO:0000256" key="3">
    <source>
        <dbReference type="ARBA" id="ARBA00022837"/>
    </source>
</evidence>
<reference evidence="8" key="1">
    <citation type="submission" date="2025-08" db="UniProtKB">
        <authorList>
            <consortium name="RefSeq"/>
        </authorList>
    </citation>
    <scope>IDENTIFICATION</scope>
</reference>
<dbReference type="Proteomes" id="UP001652625">
    <property type="component" value="Chromosome 04"/>
</dbReference>
<dbReference type="PROSITE" id="PS00018">
    <property type="entry name" value="EF_HAND_1"/>
    <property type="match status" value="4"/>
</dbReference>
<evidence type="ECO:0000259" key="6">
    <source>
        <dbReference type="PROSITE" id="PS50222"/>
    </source>
</evidence>
<dbReference type="Pfam" id="PF13499">
    <property type="entry name" value="EF-hand_7"/>
    <property type="match status" value="2"/>
</dbReference>
<dbReference type="InterPro" id="IPR002048">
    <property type="entry name" value="EF_hand_dom"/>
</dbReference>
<evidence type="ECO:0000256" key="2">
    <source>
        <dbReference type="ARBA" id="ARBA00022737"/>
    </source>
</evidence>
<dbReference type="InterPro" id="IPR050230">
    <property type="entry name" value="CALM/Myosin/TropC-like"/>
</dbReference>
<feature type="domain" description="EF-hand" evidence="6">
    <location>
        <begin position="36"/>
        <end position="71"/>
    </location>
</feature>
<keyword evidence="3" id="KW-0106">Calcium</keyword>
<keyword evidence="4" id="KW-0455">Luminescence</keyword>
<evidence type="ECO:0000313" key="8">
    <source>
        <dbReference type="RefSeq" id="XP_065650984.1"/>
    </source>
</evidence>
<protein>
    <submittedName>
        <fullName evidence="8">Uncharacterized protein LOC100200401</fullName>
    </submittedName>
</protein>
<keyword evidence="5" id="KW-0599">Photoprotein</keyword>
<keyword evidence="2" id="KW-0677">Repeat</keyword>
<sequence length="142" mass="16006">MADEIEKLFHEVDSSGDGKVSLKELGVMFKKLGLKVKVDDVKQMIYEFDSDGNRQLNLAEFRELISSVISFDKSYNEAYEVFKTFDKDGSNTLSVDEIKEACNLLPNKLSKEEVNEFVRKLDADGNGIIDFNEFAKAYASGV</sequence>
<proteinExistence type="inferred from homology"/>
<feature type="domain" description="EF-hand" evidence="6">
    <location>
        <begin position="73"/>
        <end position="108"/>
    </location>
</feature>
<dbReference type="GeneID" id="100200401"/>
<dbReference type="SMART" id="SM00054">
    <property type="entry name" value="EFh"/>
    <property type="match status" value="4"/>
</dbReference>
<evidence type="ECO:0000256" key="4">
    <source>
        <dbReference type="ARBA" id="ARBA00023223"/>
    </source>
</evidence>
<dbReference type="Gene3D" id="1.10.238.10">
    <property type="entry name" value="EF-hand"/>
    <property type="match status" value="2"/>
</dbReference>
<evidence type="ECO:0000313" key="7">
    <source>
        <dbReference type="Proteomes" id="UP001652625"/>
    </source>
</evidence>
<gene>
    <name evidence="8" type="primary">LOC100200401</name>
</gene>
<dbReference type="RefSeq" id="XP_065650984.1">
    <property type="nucleotide sequence ID" value="XM_065794912.1"/>
</dbReference>
<accession>A0ABM4BPD2</accession>
<dbReference type="InterPro" id="IPR011992">
    <property type="entry name" value="EF-hand-dom_pair"/>
</dbReference>
<dbReference type="PANTHER" id="PTHR23048">
    <property type="entry name" value="MYOSIN LIGHT CHAIN 1, 3"/>
    <property type="match status" value="1"/>
</dbReference>
<evidence type="ECO:0000256" key="5">
    <source>
        <dbReference type="ARBA" id="ARBA00023262"/>
    </source>
</evidence>
<dbReference type="SUPFAM" id="SSF47473">
    <property type="entry name" value="EF-hand"/>
    <property type="match status" value="1"/>
</dbReference>
<organism evidence="7 8">
    <name type="scientific">Hydra vulgaris</name>
    <name type="common">Hydra</name>
    <name type="synonym">Hydra attenuata</name>
    <dbReference type="NCBI Taxonomy" id="6087"/>
    <lineage>
        <taxon>Eukaryota</taxon>
        <taxon>Metazoa</taxon>
        <taxon>Cnidaria</taxon>
        <taxon>Hydrozoa</taxon>
        <taxon>Hydroidolina</taxon>
        <taxon>Anthoathecata</taxon>
        <taxon>Aplanulata</taxon>
        <taxon>Hydridae</taxon>
        <taxon>Hydra</taxon>
    </lineage>
</organism>
<dbReference type="PROSITE" id="PS50222">
    <property type="entry name" value="EF_HAND_2"/>
    <property type="match status" value="4"/>
</dbReference>
<comment type="similarity">
    <text evidence="1">Belongs to the aequorin family.</text>
</comment>
<keyword evidence="7" id="KW-1185">Reference proteome</keyword>
<feature type="domain" description="EF-hand" evidence="6">
    <location>
        <begin position="109"/>
        <end position="142"/>
    </location>
</feature>